<name>A0ABW5P3W7_9DEIO</name>
<feature type="transmembrane region" description="Helical" evidence="2">
    <location>
        <begin position="107"/>
        <end position="124"/>
    </location>
</feature>
<sequence length="293" mass="31779">MIWRHGDLGTAPREGVWQTARMSSGTLNVYGLVVLLIAAYWLWRVAAQARLGSRPVAAWWALPGLAALALAQTLDVPALLGVGAALLLYAEFWPGAFRRNRKTRPRIGWPLVALVMCAALLRGPDTADLGLADLGLADLGLAELLGLLLGVGGVAGVLLNLFWPRRRVSVPAAPPLRTLGFETRWNRAVTPEWPELSLSLTDQGARLRNESPRDLLLSGWSPAGLNAWLPLRDHDGAGWKTLRAGQEAFLPLSGQEGGVRVWYRPESPGAAPHLFRADWTPTPRAGEGDRVLN</sequence>
<keyword evidence="4" id="KW-1185">Reference proteome</keyword>
<comment type="caution">
    <text evidence="3">The sequence shown here is derived from an EMBL/GenBank/DDBJ whole genome shotgun (WGS) entry which is preliminary data.</text>
</comment>
<keyword evidence="2" id="KW-0812">Transmembrane</keyword>
<reference evidence="4" key="1">
    <citation type="journal article" date="2019" name="Int. J. Syst. Evol. Microbiol.">
        <title>The Global Catalogue of Microorganisms (GCM) 10K type strain sequencing project: providing services to taxonomists for standard genome sequencing and annotation.</title>
        <authorList>
            <consortium name="The Broad Institute Genomics Platform"/>
            <consortium name="The Broad Institute Genome Sequencing Center for Infectious Disease"/>
            <person name="Wu L."/>
            <person name="Ma J."/>
        </authorList>
    </citation>
    <scope>NUCLEOTIDE SEQUENCE [LARGE SCALE GENOMIC DNA]</scope>
    <source>
        <strain evidence="4">KCTC 33842</strain>
    </source>
</reference>
<organism evidence="3 4">
    <name type="scientific">Deinococcus taklimakanensis</name>
    <dbReference type="NCBI Taxonomy" id="536443"/>
    <lineage>
        <taxon>Bacteria</taxon>
        <taxon>Thermotogati</taxon>
        <taxon>Deinococcota</taxon>
        <taxon>Deinococci</taxon>
        <taxon>Deinococcales</taxon>
        <taxon>Deinococcaceae</taxon>
        <taxon>Deinococcus</taxon>
    </lineage>
</organism>
<keyword evidence="2" id="KW-1133">Transmembrane helix</keyword>
<feature type="transmembrane region" description="Helical" evidence="2">
    <location>
        <begin position="78"/>
        <end position="95"/>
    </location>
</feature>
<gene>
    <name evidence="3" type="ORF">ACFSR9_10895</name>
</gene>
<dbReference type="EMBL" id="JBHUMK010000048">
    <property type="protein sequence ID" value="MFD2609936.1"/>
    <property type="molecule type" value="Genomic_DNA"/>
</dbReference>
<evidence type="ECO:0000313" key="3">
    <source>
        <dbReference type="EMBL" id="MFD2609936.1"/>
    </source>
</evidence>
<accession>A0ABW5P3W7</accession>
<protein>
    <submittedName>
        <fullName evidence="3">Uncharacterized protein</fullName>
    </submittedName>
</protein>
<evidence type="ECO:0000256" key="1">
    <source>
        <dbReference type="SAM" id="MobiDB-lite"/>
    </source>
</evidence>
<proteinExistence type="predicted"/>
<keyword evidence="2" id="KW-0472">Membrane</keyword>
<feature type="transmembrane region" description="Helical" evidence="2">
    <location>
        <begin position="27"/>
        <end position="43"/>
    </location>
</feature>
<evidence type="ECO:0000256" key="2">
    <source>
        <dbReference type="SAM" id="Phobius"/>
    </source>
</evidence>
<feature type="transmembrane region" description="Helical" evidence="2">
    <location>
        <begin position="144"/>
        <end position="163"/>
    </location>
</feature>
<feature type="transmembrane region" description="Helical" evidence="2">
    <location>
        <begin position="55"/>
        <end position="72"/>
    </location>
</feature>
<evidence type="ECO:0000313" key="4">
    <source>
        <dbReference type="Proteomes" id="UP001597475"/>
    </source>
</evidence>
<feature type="region of interest" description="Disordered" evidence="1">
    <location>
        <begin position="273"/>
        <end position="293"/>
    </location>
</feature>
<dbReference type="Proteomes" id="UP001597475">
    <property type="component" value="Unassembled WGS sequence"/>
</dbReference>